<gene>
    <name evidence="1" type="ORF">MtrunA17_Chr8g0344671</name>
</gene>
<reference evidence="2" key="1">
    <citation type="journal article" date="2018" name="Nat. Plants">
        <title>Whole-genome landscape of Medicago truncatula symbiotic genes.</title>
        <authorList>
            <person name="Pecrix Y."/>
            <person name="Staton S.E."/>
            <person name="Sallet E."/>
            <person name="Lelandais-Briere C."/>
            <person name="Moreau S."/>
            <person name="Carrere S."/>
            <person name="Blein T."/>
            <person name="Jardinaud M.F."/>
            <person name="Latrasse D."/>
            <person name="Zouine M."/>
            <person name="Zahm M."/>
            <person name="Kreplak J."/>
            <person name="Mayjonade B."/>
            <person name="Satge C."/>
            <person name="Perez M."/>
            <person name="Cauet S."/>
            <person name="Marande W."/>
            <person name="Chantry-Darmon C."/>
            <person name="Lopez-Roques C."/>
            <person name="Bouchez O."/>
            <person name="Berard A."/>
            <person name="Debelle F."/>
            <person name="Munos S."/>
            <person name="Bendahmane A."/>
            <person name="Berges H."/>
            <person name="Niebel A."/>
            <person name="Buitink J."/>
            <person name="Frugier F."/>
            <person name="Benhamed M."/>
            <person name="Crespi M."/>
            <person name="Gouzy J."/>
            <person name="Gamas P."/>
        </authorList>
    </citation>
    <scope>NUCLEOTIDE SEQUENCE [LARGE SCALE GENOMIC DNA]</scope>
    <source>
        <strain evidence="2">cv. Jemalong A17</strain>
    </source>
</reference>
<organism evidence="1 2">
    <name type="scientific">Medicago truncatula</name>
    <name type="common">Barrel medic</name>
    <name type="synonym">Medicago tribuloides</name>
    <dbReference type="NCBI Taxonomy" id="3880"/>
    <lineage>
        <taxon>Eukaryota</taxon>
        <taxon>Viridiplantae</taxon>
        <taxon>Streptophyta</taxon>
        <taxon>Embryophyta</taxon>
        <taxon>Tracheophyta</taxon>
        <taxon>Spermatophyta</taxon>
        <taxon>Magnoliopsida</taxon>
        <taxon>eudicotyledons</taxon>
        <taxon>Gunneridae</taxon>
        <taxon>Pentapetalae</taxon>
        <taxon>rosids</taxon>
        <taxon>fabids</taxon>
        <taxon>Fabales</taxon>
        <taxon>Fabaceae</taxon>
        <taxon>Papilionoideae</taxon>
        <taxon>50 kb inversion clade</taxon>
        <taxon>NPAAA clade</taxon>
        <taxon>Hologalegina</taxon>
        <taxon>IRL clade</taxon>
        <taxon>Trifolieae</taxon>
        <taxon>Medicago</taxon>
    </lineage>
</organism>
<dbReference type="Gramene" id="rna45547">
    <property type="protein sequence ID" value="RHN39519.1"/>
    <property type="gene ID" value="gene45547"/>
</dbReference>
<dbReference type="EMBL" id="PSQE01000008">
    <property type="protein sequence ID" value="RHN39519.1"/>
    <property type="molecule type" value="Genomic_DNA"/>
</dbReference>
<proteinExistence type="predicted"/>
<sequence>MTLVPSPPGGNSPKYCHHIIINRSSYSKETETYEIYNSHINMPNFRSLPHCHAHQQISSASSIRKIYRVQSIEIFGYTVYVGVK</sequence>
<comment type="caution">
    <text evidence="1">The sequence shown here is derived from an EMBL/GenBank/DDBJ whole genome shotgun (WGS) entry which is preliminary data.</text>
</comment>
<dbReference type="AlphaFoldDB" id="A0A396GDM0"/>
<dbReference type="Proteomes" id="UP000265566">
    <property type="component" value="Chromosome 8"/>
</dbReference>
<name>A0A396GDM0_MEDTR</name>
<evidence type="ECO:0000313" key="1">
    <source>
        <dbReference type="EMBL" id="RHN39519.1"/>
    </source>
</evidence>
<accession>A0A396GDM0</accession>
<protein>
    <submittedName>
        <fullName evidence="1">Uncharacterized protein</fullName>
    </submittedName>
</protein>
<evidence type="ECO:0000313" key="2">
    <source>
        <dbReference type="Proteomes" id="UP000265566"/>
    </source>
</evidence>